<dbReference type="Proteomes" id="UP000235347">
    <property type="component" value="Unassembled WGS sequence"/>
</dbReference>
<keyword evidence="1" id="KW-1133">Transmembrane helix</keyword>
<feature type="transmembrane region" description="Helical" evidence="1">
    <location>
        <begin position="75"/>
        <end position="92"/>
    </location>
</feature>
<comment type="caution">
    <text evidence="2">The sequence shown here is derived from an EMBL/GenBank/DDBJ whole genome shotgun (WGS) entry which is preliminary data.</text>
</comment>
<proteinExistence type="predicted"/>
<dbReference type="EMBL" id="PNYB01000015">
    <property type="protein sequence ID" value="PMS21895.1"/>
    <property type="molecule type" value="Genomic_DNA"/>
</dbReference>
<sequence length="135" mass="15308">MMLNARDLRRPQKTVRFLSSHESIHAPSGDHASFQARLTELEHMTTDIRERVAHVETGLLHLATKHDVTTLESTLLKWFIGTAIALTGFVFAQPGWSRSKEWARAYSPSVHGRRAALCRPPDMPLRRAIDRDNQG</sequence>
<dbReference type="AlphaFoldDB" id="A0A2N7VXL5"/>
<gene>
    <name evidence="2" type="ORF">C0Z19_18195</name>
</gene>
<protein>
    <submittedName>
        <fullName evidence="2">Uncharacterized protein</fullName>
    </submittedName>
</protein>
<evidence type="ECO:0000313" key="2">
    <source>
        <dbReference type="EMBL" id="PMS21895.1"/>
    </source>
</evidence>
<organism evidence="2 3">
    <name type="scientific">Trinickia soli</name>
    <dbReference type="NCBI Taxonomy" id="380675"/>
    <lineage>
        <taxon>Bacteria</taxon>
        <taxon>Pseudomonadati</taxon>
        <taxon>Pseudomonadota</taxon>
        <taxon>Betaproteobacteria</taxon>
        <taxon>Burkholderiales</taxon>
        <taxon>Burkholderiaceae</taxon>
        <taxon>Trinickia</taxon>
    </lineage>
</organism>
<name>A0A2N7VXL5_9BURK</name>
<reference evidence="2 3" key="1">
    <citation type="submission" date="2018-01" db="EMBL/GenBank/DDBJ databases">
        <title>Whole genome analyses suggest that Burkholderia sensu lato contains two further novel genera in the rhizoxinica-symbiotica group Mycetohabitans gen. nov., and Trinickia gen. nov.: implications for the evolution of diazotrophy and nodulation in the Burkholderiaceae.</title>
        <authorList>
            <person name="Estrada-de los Santos P."/>
            <person name="Palmer M."/>
            <person name="Chavez-Ramirez B."/>
            <person name="Beukes C."/>
            <person name="Steenkamp E.T."/>
            <person name="Hirsch A.M."/>
            <person name="Manyaka P."/>
            <person name="Maluk M."/>
            <person name="Lafos M."/>
            <person name="Crook M."/>
            <person name="Gross E."/>
            <person name="Simon M.F."/>
            <person name="Bueno dos Reis Junior F."/>
            <person name="Poole P.S."/>
            <person name="Venter S.N."/>
            <person name="James E.K."/>
        </authorList>
    </citation>
    <scope>NUCLEOTIDE SEQUENCE [LARGE SCALE GENOMIC DNA]</scope>
    <source>
        <strain evidence="2 3">GP25-8</strain>
    </source>
</reference>
<keyword evidence="1" id="KW-0812">Transmembrane</keyword>
<evidence type="ECO:0000256" key="1">
    <source>
        <dbReference type="SAM" id="Phobius"/>
    </source>
</evidence>
<dbReference type="RefSeq" id="WP_102611220.1">
    <property type="nucleotide sequence ID" value="NZ_CADIKD010000003.1"/>
</dbReference>
<accession>A0A2N7VXL5</accession>
<evidence type="ECO:0000313" key="3">
    <source>
        <dbReference type="Proteomes" id="UP000235347"/>
    </source>
</evidence>
<keyword evidence="3" id="KW-1185">Reference proteome</keyword>
<keyword evidence="1" id="KW-0472">Membrane</keyword>